<name>A0A7Z2MW92_VIBPH</name>
<reference evidence="2 3" key="2">
    <citation type="submission" date="2018-12" db="EMBL/GenBank/DDBJ databases">
        <title>Genomic insights into the evolutionary origins and pathogenicity of five Vibrio parahaemolyticus strains isolated from the shrimp with acute hepatopancreatic necrosis disease (AHPND).</title>
        <authorList>
            <person name="Yang Q."/>
            <person name="Dong X."/>
            <person name="Xie G."/>
            <person name="Fu S."/>
            <person name="Zou P."/>
            <person name="Sun J."/>
            <person name="Wang Y."/>
            <person name="Huang J."/>
        </authorList>
    </citation>
    <scope>NUCLEOTIDE SEQUENCE [LARGE SCALE GENOMIC DNA]</scope>
    <source>
        <strain evidence="2 3">20160303005-1</strain>
    </source>
</reference>
<reference evidence="1" key="1">
    <citation type="journal article" date="2018" name="Genome Biol.">
        <title>SKESA: strategic k-mer extension for scrupulous assemblies.</title>
        <authorList>
            <person name="Souvorov A."/>
            <person name="Agarwala R."/>
            <person name="Lipman D.J."/>
        </authorList>
    </citation>
    <scope>NUCLEOTIDE SEQUENCE</scope>
    <source>
        <strain evidence="1">1930</strain>
    </source>
</reference>
<proteinExistence type="predicted"/>
<organism evidence="1">
    <name type="scientific">Vibrio parahaemolyticus</name>
    <dbReference type="NCBI Taxonomy" id="670"/>
    <lineage>
        <taxon>Bacteria</taxon>
        <taxon>Pseudomonadati</taxon>
        <taxon>Pseudomonadota</taxon>
        <taxon>Gammaproteobacteria</taxon>
        <taxon>Vibrionales</taxon>
        <taxon>Vibrionaceae</taxon>
        <taxon>Vibrio</taxon>
    </lineage>
</organism>
<sequence length="107" mass="12492">MSRVDCFVKLPEAVNHKVEIELDKHRSFLASRLFSAMTPRISRIYYFTTMELIKEMESPSLAHVVKTVINPVLEPKGYRVVNVVPEKAIVDDYGYKSRQRFWGFVQI</sequence>
<reference evidence="1" key="3">
    <citation type="submission" date="2019-12" db="EMBL/GenBank/DDBJ databases">
        <authorList>
            <consortium name="NCBI Pathogen Detection Project"/>
        </authorList>
    </citation>
    <scope>NUCLEOTIDE SEQUENCE</scope>
    <source>
        <strain evidence="1">1930</strain>
    </source>
</reference>
<dbReference type="Proteomes" id="UP000464718">
    <property type="component" value="Chromosome i"/>
</dbReference>
<dbReference type="EMBL" id="DACQKT010000016">
    <property type="protein sequence ID" value="HAS6679602.1"/>
    <property type="molecule type" value="Genomic_DNA"/>
</dbReference>
<dbReference type="EMBL" id="CP034298">
    <property type="protein sequence ID" value="QHH10964.1"/>
    <property type="molecule type" value="Genomic_DNA"/>
</dbReference>
<protein>
    <submittedName>
        <fullName evidence="1">Uncharacterized protein</fullName>
    </submittedName>
</protein>
<gene>
    <name evidence="2" type="ORF">EHC69_17455</name>
    <name evidence="1" type="ORF">I7278_22720</name>
</gene>
<dbReference type="RefSeq" id="WP_114867935.1">
    <property type="nucleotide sequence ID" value="NZ_CP034298.1"/>
</dbReference>
<evidence type="ECO:0000313" key="3">
    <source>
        <dbReference type="Proteomes" id="UP000464718"/>
    </source>
</evidence>
<dbReference type="AlphaFoldDB" id="A0A7Z2MW92"/>
<dbReference type="Proteomes" id="UP000856022">
    <property type="component" value="Unassembled WGS sequence"/>
</dbReference>
<evidence type="ECO:0000313" key="2">
    <source>
        <dbReference type="EMBL" id="QHH10964.1"/>
    </source>
</evidence>
<accession>A0A7Z2MW92</accession>
<evidence type="ECO:0000313" key="1">
    <source>
        <dbReference type="EMBL" id="HAS6679602.1"/>
    </source>
</evidence>